<keyword evidence="2 3" id="KW-0802">TPR repeat</keyword>
<feature type="repeat" description="TPR" evidence="3">
    <location>
        <begin position="719"/>
        <end position="752"/>
    </location>
</feature>
<organism evidence="7 8">
    <name type="scientific">Stenomitos frigidus ULC18</name>
    <dbReference type="NCBI Taxonomy" id="2107698"/>
    <lineage>
        <taxon>Bacteria</taxon>
        <taxon>Bacillati</taxon>
        <taxon>Cyanobacteriota</taxon>
        <taxon>Cyanophyceae</taxon>
        <taxon>Leptolyngbyales</taxon>
        <taxon>Leptolyngbyaceae</taxon>
        <taxon>Stenomitos</taxon>
    </lineage>
</organism>
<dbReference type="PANTHER" id="PTHR44858:SF1">
    <property type="entry name" value="UDP-N-ACETYLGLUCOSAMINE--PEPTIDE N-ACETYLGLUCOSAMINYLTRANSFERASE SPINDLY-RELATED"/>
    <property type="match status" value="1"/>
</dbReference>
<dbReference type="Gene3D" id="3.40.50.300">
    <property type="entry name" value="P-loop containing nucleotide triphosphate hydrolases"/>
    <property type="match status" value="1"/>
</dbReference>
<comment type="caution">
    <text evidence="7">The sequence shown here is derived from an EMBL/GenBank/DDBJ whole genome shotgun (WGS) entry which is preliminary data.</text>
</comment>
<dbReference type="InterPro" id="IPR035897">
    <property type="entry name" value="Toll_tir_struct_dom_sf"/>
</dbReference>
<evidence type="ECO:0000313" key="7">
    <source>
        <dbReference type="EMBL" id="PSB28717.1"/>
    </source>
</evidence>
<evidence type="ECO:0000256" key="3">
    <source>
        <dbReference type="PROSITE-ProRule" id="PRU00339"/>
    </source>
</evidence>
<dbReference type="InterPro" id="IPR027417">
    <property type="entry name" value="P-loop_NTPase"/>
</dbReference>
<dbReference type="AlphaFoldDB" id="A0A2T1E7K2"/>
<dbReference type="SUPFAM" id="SSF48452">
    <property type="entry name" value="TPR-like"/>
    <property type="match status" value="1"/>
</dbReference>
<dbReference type="Gene3D" id="1.25.40.10">
    <property type="entry name" value="Tetratricopeptide repeat domain"/>
    <property type="match status" value="2"/>
</dbReference>
<name>A0A2T1E7K2_9CYAN</name>
<keyword evidence="5" id="KW-1133">Transmembrane helix</keyword>
<dbReference type="GO" id="GO:0007165">
    <property type="term" value="P:signal transduction"/>
    <property type="evidence" value="ECO:0007669"/>
    <property type="project" value="InterPro"/>
</dbReference>
<reference evidence="7 8" key="2">
    <citation type="submission" date="2018-03" db="EMBL/GenBank/DDBJ databases">
        <title>The ancient ancestry and fast evolution of plastids.</title>
        <authorList>
            <person name="Moore K.R."/>
            <person name="Magnabosco C."/>
            <person name="Momper L."/>
            <person name="Gold D.A."/>
            <person name="Bosak T."/>
            <person name="Fournier G.P."/>
        </authorList>
    </citation>
    <scope>NUCLEOTIDE SEQUENCE [LARGE SCALE GENOMIC DNA]</scope>
    <source>
        <strain evidence="7 8">ULC18</strain>
    </source>
</reference>
<dbReference type="Proteomes" id="UP000239576">
    <property type="component" value="Unassembled WGS sequence"/>
</dbReference>
<keyword evidence="1" id="KW-0677">Repeat</keyword>
<protein>
    <recommendedName>
        <fullName evidence="6">TIR domain-containing protein</fullName>
    </recommendedName>
</protein>
<dbReference type="InterPro" id="IPR011990">
    <property type="entry name" value="TPR-like_helical_dom_sf"/>
</dbReference>
<dbReference type="Pfam" id="PF20703">
    <property type="entry name" value="nSTAND1"/>
    <property type="match status" value="1"/>
</dbReference>
<dbReference type="PROSITE" id="PS50104">
    <property type="entry name" value="TIR"/>
    <property type="match status" value="1"/>
</dbReference>
<keyword evidence="5" id="KW-0472">Membrane</keyword>
<dbReference type="EMBL" id="PVWK01000075">
    <property type="protein sequence ID" value="PSB28717.1"/>
    <property type="molecule type" value="Genomic_DNA"/>
</dbReference>
<dbReference type="Pfam" id="PF13414">
    <property type="entry name" value="TPR_11"/>
    <property type="match status" value="1"/>
</dbReference>
<evidence type="ECO:0000259" key="6">
    <source>
        <dbReference type="PROSITE" id="PS50104"/>
    </source>
</evidence>
<dbReference type="PROSITE" id="PS50005">
    <property type="entry name" value="TPR"/>
    <property type="match status" value="1"/>
</dbReference>
<dbReference type="InterPro" id="IPR019734">
    <property type="entry name" value="TPR_rpt"/>
</dbReference>
<dbReference type="SUPFAM" id="SSF52540">
    <property type="entry name" value="P-loop containing nucleoside triphosphate hydrolases"/>
    <property type="match status" value="1"/>
</dbReference>
<dbReference type="PANTHER" id="PTHR44858">
    <property type="entry name" value="TETRATRICOPEPTIDE REPEAT PROTEIN 6"/>
    <property type="match status" value="1"/>
</dbReference>
<reference evidence="8" key="1">
    <citation type="submission" date="2018-02" db="EMBL/GenBank/DDBJ databases">
        <authorList>
            <person name="Moore K."/>
            <person name="Momper L."/>
        </authorList>
    </citation>
    <scope>NUCLEOTIDE SEQUENCE [LARGE SCALE GENOMIC DNA]</scope>
    <source>
        <strain evidence="8">ULC18</strain>
    </source>
</reference>
<dbReference type="Gene3D" id="3.40.50.10140">
    <property type="entry name" value="Toll/interleukin-1 receptor homology (TIR) domain"/>
    <property type="match status" value="1"/>
</dbReference>
<evidence type="ECO:0000313" key="8">
    <source>
        <dbReference type="Proteomes" id="UP000239576"/>
    </source>
</evidence>
<evidence type="ECO:0000256" key="1">
    <source>
        <dbReference type="ARBA" id="ARBA00022737"/>
    </source>
</evidence>
<dbReference type="SMART" id="SM00028">
    <property type="entry name" value="TPR"/>
    <property type="match status" value="3"/>
</dbReference>
<dbReference type="OrthoDB" id="464342at2"/>
<gene>
    <name evidence="7" type="ORF">C7B82_12760</name>
</gene>
<evidence type="ECO:0000256" key="5">
    <source>
        <dbReference type="SAM" id="Phobius"/>
    </source>
</evidence>
<accession>A0A2T1E7K2</accession>
<dbReference type="RefSeq" id="WP_106256675.1">
    <property type="nucleotide sequence ID" value="NZ_CAWNSW010000066.1"/>
</dbReference>
<keyword evidence="5" id="KW-0812">Transmembrane</keyword>
<dbReference type="Pfam" id="PF13181">
    <property type="entry name" value="TPR_8"/>
    <property type="match status" value="1"/>
</dbReference>
<proteinExistence type="predicted"/>
<dbReference type="InterPro" id="IPR049052">
    <property type="entry name" value="nSTAND1"/>
</dbReference>
<dbReference type="SUPFAM" id="SSF52200">
    <property type="entry name" value="Toll/Interleukin receptor TIR domain"/>
    <property type="match status" value="1"/>
</dbReference>
<keyword evidence="8" id="KW-1185">Reference proteome</keyword>
<evidence type="ECO:0000256" key="2">
    <source>
        <dbReference type="ARBA" id="ARBA00022803"/>
    </source>
</evidence>
<feature type="transmembrane region" description="Helical" evidence="5">
    <location>
        <begin position="592"/>
        <end position="618"/>
    </location>
</feature>
<dbReference type="InterPro" id="IPR000157">
    <property type="entry name" value="TIR_dom"/>
</dbReference>
<evidence type="ECO:0000256" key="4">
    <source>
        <dbReference type="SAM" id="Coils"/>
    </source>
</evidence>
<sequence>MNKEYDLFISYADADRPWVEGYLLDALTQAGVRYLSETAFRLGAPRVQEFQRAVQQSQHTLLVVSPAYLADSSKRFVDLLGQAYGDETQTWPVIPLVLQPVQLEPRLAMLVQLKAVTDEEKTAAIARLCADLKLTVPTPLPKPPCPYPGMEPFTEAMSDRFFGREQEIEELLGRLRLHPFLMVIGPSGSGKSSLVFAGLVPKLRQTGFFGTGEWLVRSMRPGATPLATLKERLGNDPITANNITQLLSTHPNAQRVLFVIDQFEEVFTQASQETVPFQQALLELAEIPNVYLVLTVRADFYSDLMTSVLWRKIQAHRLEVVPLDEAGLRQAMLRPAEDVGVFIETALLERLVTDARGEPGVLPLIQETLVLLWERLERRLLPLRAYEALILPRKAYGIGGSEHRTGLQVAIARRADDALATLEVEPDKQKAMARRIFLRLVQFGEGRADTRRQQSMKALQAVGDNPNLFNQTLNHLANRRLLTLSGEETSTAITVDIAHEALISGWPALQQWILERREAEQIRRRLTANAEEWIRLGEGTGGLLDKIELVEAERWLSSADASDLGYDASLPKLITASHRMIKQAQAKRLLRLGFFMAGLSTVLGVLFVLVLPWSAIFLNNRGFEKFSKGQDDSALQDLNLALMLKPTYADALYNRGLVYQEKQDFDLARVSYQGAVEQRFALAYGNLARLEIIQEQNYPKAVYLATEGLQLATDDEARYTLLKNLGWAQLKLTKYSEAEANLKKAMALDPQRGSAYCLLAQVLELEGTKTAAREQWKNCQDFGSPDHPDERVWIKTATSKLSKKGF</sequence>
<dbReference type="InterPro" id="IPR050498">
    <property type="entry name" value="Ycf3"/>
</dbReference>
<keyword evidence="4" id="KW-0175">Coiled coil</keyword>
<feature type="coiled-coil region" evidence="4">
    <location>
        <begin position="509"/>
        <end position="536"/>
    </location>
</feature>
<dbReference type="Pfam" id="PF13676">
    <property type="entry name" value="TIR_2"/>
    <property type="match status" value="1"/>
</dbReference>
<feature type="domain" description="TIR" evidence="6">
    <location>
        <begin position="3"/>
        <end position="136"/>
    </location>
</feature>